<protein>
    <submittedName>
        <fullName evidence="2">Uncharacterized protein</fullName>
    </submittedName>
</protein>
<name>A0AAV9ZLT7_9AGAR</name>
<proteinExistence type="predicted"/>
<feature type="compositionally biased region" description="Basic residues" evidence="1">
    <location>
        <begin position="224"/>
        <end position="234"/>
    </location>
</feature>
<dbReference type="EMBL" id="JAWWNJ010000132">
    <property type="protein sequence ID" value="KAK6985193.1"/>
    <property type="molecule type" value="Genomic_DNA"/>
</dbReference>
<gene>
    <name evidence="2" type="ORF">R3P38DRAFT_2805918</name>
</gene>
<evidence type="ECO:0000313" key="3">
    <source>
        <dbReference type="Proteomes" id="UP001362999"/>
    </source>
</evidence>
<dbReference type="AlphaFoldDB" id="A0AAV9ZLT7"/>
<evidence type="ECO:0000313" key="2">
    <source>
        <dbReference type="EMBL" id="KAK6985193.1"/>
    </source>
</evidence>
<feature type="region of interest" description="Disordered" evidence="1">
    <location>
        <begin position="213"/>
        <end position="244"/>
    </location>
</feature>
<comment type="caution">
    <text evidence="2">The sequence shown here is derived from an EMBL/GenBank/DDBJ whole genome shotgun (WGS) entry which is preliminary data.</text>
</comment>
<feature type="compositionally biased region" description="Basic and acidic residues" evidence="1">
    <location>
        <begin position="111"/>
        <end position="121"/>
    </location>
</feature>
<organism evidence="2 3">
    <name type="scientific">Favolaschia claudopus</name>
    <dbReference type="NCBI Taxonomy" id="2862362"/>
    <lineage>
        <taxon>Eukaryota</taxon>
        <taxon>Fungi</taxon>
        <taxon>Dikarya</taxon>
        <taxon>Basidiomycota</taxon>
        <taxon>Agaricomycotina</taxon>
        <taxon>Agaricomycetes</taxon>
        <taxon>Agaricomycetidae</taxon>
        <taxon>Agaricales</taxon>
        <taxon>Marasmiineae</taxon>
        <taxon>Mycenaceae</taxon>
        <taxon>Favolaschia</taxon>
    </lineage>
</organism>
<accession>A0AAV9ZLT7</accession>
<feature type="region of interest" description="Disordered" evidence="1">
    <location>
        <begin position="111"/>
        <end position="171"/>
    </location>
</feature>
<dbReference type="Proteomes" id="UP001362999">
    <property type="component" value="Unassembled WGS sequence"/>
</dbReference>
<keyword evidence="3" id="KW-1185">Reference proteome</keyword>
<sequence length="268" mass="30565">MCVISDKLITAELADLKQVWYLENISGCRRFVNSTELTGTGTYFMHAGPRFDSQDCFMDIRIREAGGTRSKLEVAMRGQAQIMATMRADYERKISTGPEVSQEHVKKDVKEDILRDKDSPEACKLASGPKEKPNPRQRVTVEEVEDEDDPVSYKPSSGPSKDKRKNVDPRNWRNIHALQNFTDDFHARRDALANFAEIKRIKLEEITPRLSFSEEFSNKPSSPKAKKSSKRSKSPKNSTKESLGTKLVFETWKMQAMFKCAIVTDSHR</sequence>
<evidence type="ECO:0000256" key="1">
    <source>
        <dbReference type="SAM" id="MobiDB-lite"/>
    </source>
</evidence>
<reference evidence="2 3" key="1">
    <citation type="journal article" date="2024" name="J Genomics">
        <title>Draft genome sequencing and assembly of Favolaschia claudopus CIRM-BRFM 2984 isolated from oak limbs.</title>
        <authorList>
            <person name="Navarro D."/>
            <person name="Drula E."/>
            <person name="Chaduli D."/>
            <person name="Cazenave R."/>
            <person name="Ahrendt S."/>
            <person name="Wang J."/>
            <person name="Lipzen A."/>
            <person name="Daum C."/>
            <person name="Barry K."/>
            <person name="Grigoriev I.V."/>
            <person name="Favel A."/>
            <person name="Rosso M.N."/>
            <person name="Martin F."/>
        </authorList>
    </citation>
    <scope>NUCLEOTIDE SEQUENCE [LARGE SCALE GENOMIC DNA]</scope>
    <source>
        <strain evidence="2 3">CIRM-BRFM 2984</strain>
    </source>
</reference>